<dbReference type="Pfam" id="PF10517">
    <property type="entry name" value="DM13"/>
    <property type="match status" value="1"/>
</dbReference>
<name>A0A1N7ENT2_9ACTN</name>
<keyword evidence="1" id="KW-1133">Transmembrane helix</keyword>
<feature type="domain" description="DM13" evidence="2">
    <location>
        <begin position="80"/>
        <end position="194"/>
    </location>
</feature>
<keyword evidence="4" id="KW-1185">Reference proteome</keyword>
<evidence type="ECO:0000313" key="3">
    <source>
        <dbReference type="EMBL" id="SIR89747.1"/>
    </source>
</evidence>
<dbReference type="EMBL" id="FTNF01000025">
    <property type="protein sequence ID" value="SIR89747.1"/>
    <property type="molecule type" value="Genomic_DNA"/>
</dbReference>
<dbReference type="Proteomes" id="UP000186004">
    <property type="component" value="Unassembled WGS sequence"/>
</dbReference>
<evidence type="ECO:0000259" key="2">
    <source>
        <dbReference type="PROSITE" id="PS51549"/>
    </source>
</evidence>
<reference evidence="3 4" key="1">
    <citation type="submission" date="2017-01" db="EMBL/GenBank/DDBJ databases">
        <authorList>
            <person name="Mah S.A."/>
            <person name="Swanson W.J."/>
            <person name="Moy G.W."/>
            <person name="Vacquier V.D."/>
        </authorList>
    </citation>
    <scope>NUCLEOTIDE SEQUENCE [LARGE SCALE GENOMIC DNA]</scope>
    <source>
        <strain evidence="3 4">DSM 45758</strain>
    </source>
</reference>
<dbReference type="AlphaFoldDB" id="A0A1N7ENT2"/>
<sequence length="196" mass="21401">MRRTLAGVWTKRLRSPLAWASMVVVGMIAALGLFWFQPWKLLTDTHVDEALPVVERTPPPTGSVSAGALPSSATTTPVANRIVSAGDFITQEHETTGGAEIVRLADGRHQLVLRDLDTSDGPDLRVWLTDQPVKSGVAGWRVFDDGTWFEVARLKGNRGDQVYDLPTSVDPAKFRSVSIWCKRFSVSFGAAALRAT</sequence>
<keyword evidence="1" id="KW-0812">Transmembrane</keyword>
<evidence type="ECO:0000313" key="4">
    <source>
        <dbReference type="Proteomes" id="UP000186004"/>
    </source>
</evidence>
<feature type="transmembrane region" description="Helical" evidence="1">
    <location>
        <begin position="17"/>
        <end position="36"/>
    </location>
</feature>
<evidence type="ECO:0000256" key="1">
    <source>
        <dbReference type="SAM" id="Phobius"/>
    </source>
</evidence>
<keyword evidence="1" id="KW-0472">Membrane</keyword>
<dbReference type="PROSITE" id="PS51549">
    <property type="entry name" value="DM13"/>
    <property type="match status" value="1"/>
</dbReference>
<proteinExistence type="predicted"/>
<accession>A0A1N7ENT2</accession>
<organism evidence="3 4">
    <name type="scientific">Micromonospora avicenniae</name>
    <dbReference type="NCBI Taxonomy" id="1198245"/>
    <lineage>
        <taxon>Bacteria</taxon>
        <taxon>Bacillati</taxon>
        <taxon>Actinomycetota</taxon>
        <taxon>Actinomycetes</taxon>
        <taxon>Micromonosporales</taxon>
        <taxon>Micromonosporaceae</taxon>
        <taxon>Micromonospora</taxon>
    </lineage>
</organism>
<dbReference type="InterPro" id="IPR019545">
    <property type="entry name" value="DM13_domain"/>
</dbReference>
<dbReference type="STRING" id="1198245.SAMN05444858_12558"/>
<protein>
    <submittedName>
        <fullName evidence="3">Electron transfer DM13</fullName>
    </submittedName>
</protein>
<gene>
    <name evidence="3" type="ORF">SAMN05444858_12558</name>
</gene>